<dbReference type="PROSITE" id="PS00138">
    <property type="entry name" value="SUBTILASE_SER"/>
    <property type="match status" value="1"/>
</dbReference>
<dbReference type="PROSITE" id="PS00137">
    <property type="entry name" value="SUBTILASE_HIS"/>
    <property type="match status" value="1"/>
</dbReference>
<feature type="domain" description="Peptidase S8/S53" evidence="4">
    <location>
        <begin position="75"/>
        <end position="345"/>
    </location>
</feature>
<dbReference type="Gene3D" id="3.40.50.200">
    <property type="entry name" value="Peptidase S8/S53 domain"/>
    <property type="match status" value="1"/>
</dbReference>
<dbReference type="InterPro" id="IPR036852">
    <property type="entry name" value="Peptidase_S8/S53_dom_sf"/>
</dbReference>
<dbReference type="InterPro" id="IPR022398">
    <property type="entry name" value="Peptidase_S8_His-AS"/>
</dbReference>
<dbReference type="GO" id="GO:0004252">
    <property type="term" value="F:serine-type endopeptidase activity"/>
    <property type="evidence" value="ECO:0007669"/>
    <property type="project" value="InterPro"/>
</dbReference>
<dbReference type="InterPro" id="IPR023828">
    <property type="entry name" value="Peptidase_S8_Ser-AS"/>
</dbReference>
<dbReference type="GO" id="GO:0016020">
    <property type="term" value="C:membrane"/>
    <property type="evidence" value="ECO:0007669"/>
    <property type="project" value="TreeGrafter"/>
</dbReference>
<evidence type="ECO:0000256" key="3">
    <source>
        <dbReference type="ARBA" id="ARBA00022825"/>
    </source>
</evidence>
<organism evidence="5">
    <name type="scientific">hydrothermal vent metagenome</name>
    <dbReference type="NCBI Taxonomy" id="652676"/>
    <lineage>
        <taxon>unclassified sequences</taxon>
        <taxon>metagenomes</taxon>
        <taxon>ecological metagenomes</taxon>
    </lineage>
</organism>
<dbReference type="PROSITE" id="PS51257">
    <property type="entry name" value="PROKAR_LIPOPROTEIN"/>
    <property type="match status" value="1"/>
</dbReference>
<dbReference type="SUPFAM" id="SSF52743">
    <property type="entry name" value="Subtilisin-like"/>
    <property type="match status" value="1"/>
</dbReference>
<dbReference type="Pfam" id="PF00082">
    <property type="entry name" value="Peptidase_S8"/>
    <property type="match status" value="1"/>
</dbReference>
<dbReference type="PRINTS" id="PR00723">
    <property type="entry name" value="SUBTILISIN"/>
</dbReference>
<keyword evidence="3" id="KW-0720">Serine protease</keyword>
<accession>A0A1W1E957</accession>
<evidence type="ECO:0000259" key="4">
    <source>
        <dbReference type="Pfam" id="PF00082"/>
    </source>
</evidence>
<sequence>MIRFLTILSLIFLIGCNKSTTSIDNNDSNTSFLVSDEPYYYQQWYLDRNDTFYIENDIDANASIQLGEYRYYYMGRGIKVAIIDDGLDMKHEDLKGAILHTFDIATNSTNVNHTDSEDFHGTAVTGIIAARKNDKGILGVAAQSQILFLKYKERMSDSDLIELFKKAQEWGADVINCSWGTYDVSESVKEVIQDLATNGRGGRGIPIVFAAGNDDQDMGNDESAIDEVIAVGASGKDNHRTWYSNYGEHLDVLAPGGYYIGIATLDDTGSNGAGTLDENYLLAEDENAFIGTSAAAPIVTGVIALMLEKNPNLTRKEIETILHNTSDKIGDREYIDGFNEYYGYGKINVSKIMSRLDI</sequence>
<dbReference type="AlphaFoldDB" id="A0A1W1E957"/>
<dbReference type="PROSITE" id="PS00136">
    <property type="entry name" value="SUBTILASE_ASP"/>
    <property type="match status" value="1"/>
</dbReference>
<dbReference type="EMBL" id="FPIB01000015">
    <property type="protein sequence ID" value="SFV90397.1"/>
    <property type="molecule type" value="Genomic_DNA"/>
</dbReference>
<evidence type="ECO:0000256" key="1">
    <source>
        <dbReference type="ARBA" id="ARBA00022670"/>
    </source>
</evidence>
<dbReference type="PROSITE" id="PS51892">
    <property type="entry name" value="SUBTILASE"/>
    <property type="match status" value="1"/>
</dbReference>
<proteinExistence type="predicted"/>
<protein>
    <submittedName>
        <fullName evidence="5">Protease</fullName>
    </submittedName>
</protein>
<name>A0A1W1E957_9ZZZZ</name>
<dbReference type="InterPro" id="IPR015500">
    <property type="entry name" value="Peptidase_S8_subtilisin-rel"/>
</dbReference>
<keyword evidence="1 5" id="KW-0645">Protease</keyword>
<keyword evidence="2" id="KW-0378">Hydrolase</keyword>
<dbReference type="PANTHER" id="PTHR42884:SF14">
    <property type="entry name" value="NEUROENDOCRINE CONVERTASE 1"/>
    <property type="match status" value="1"/>
</dbReference>
<evidence type="ECO:0000256" key="2">
    <source>
        <dbReference type="ARBA" id="ARBA00022801"/>
    </source>
</evidence>
<dbReference type="InterPro" id="IPR000209">
    <property type="entry name" value="Peptidase_S8/S53_dom"/>
</dbReference>
<dbReference type="InterPro" id="IPR023827">
    <property type="entry name" value="Peptidase_S8_Asp-AS"/>
</dbReference>
<gene>
    <name evidence="5" type="ORF">MNB_SV-4-751</name>
</gene>
<reference evidence="5" key="1">
    <citation type="submission" date="2016-10" db="EMBL/GenBank/DDBJ databases">
        <authorList>
            <person name="de Groot N.N."/>
        </authorList>
    </citation>
    <scope>NUCLEOTIDE SEQUENCE</scope>
</reference>
<evidence type="ECO:0000313" key="5">
    <source>
        <dbReference type="EMBL" id="SFV90397.1"/>
    </source>
</evidence>
<dbReference type="GO" id="GO:0016485">
    <property type="term" value="P:protein processing"/>
    <property type="evidence" value="ECO:0007669"/>
    <property type="project" value="TreeGrafter"/>
</dbReference>
<dbReference type="PANTHER" id="PTHR42884">
    <property type="entry name" value="PROPROTEIN CONVERTASE SUBTILISIN/KEXIN-RELATED"/>
    <property type="match status" value="1"/>
</dbReference>